<accession>A0A9P3PQ25</accession>
<dbReference type="EMBL" id="BRPK01000007">
    <property type="protein sequence ID" value="GLB39498.1"/>
    <property type="molecule type" value="Genomic_DNA"/>
</dbReference>
<comment type="caution">
    <text evidence="1">The sequence shown here is derived from an EMBL/GenBank/DDBJ whole genome shotgun (WGS) entry which is preliminary data.</text>
</comment>
<sequence>MLRGAPRIESETALTWNDKPNIVPSKLSARRPSNETTALFACLCTSPSLLPSLQNNVPHPLQPLSVTGALAPVARHTVRPSPESTIPLQHYATWKYLTLPPAFGRPAAVPSEAQHAAQLVIRLRLATPRHPTPQEEACHATLGPTRTLTGSRSWTSMLQVRNGSAVPPASSVCRTAID</sequence>
<protein>
    <submittedName>
        <fullName evidence="1">Uncharacterized protein</fullName>
    </submittedName>
</protein>
<gene>
    <name evidence="1" type="ORF">LshimejAT787_0700080</name>
</gene>
<dbReference type="Proteomes" id="UP001063166">
    <property type="component" value="Unassembled WGS sequence"/>
</dbReference>
<dbReference type="AlphaFoldDB" id="A0A9P3PQ25"/>
<evidence type="ECO:0000313" key="2">
    <source>
        <dbReference type="Proteomes" id="UP001063166"/>
    </source>
</evidence>
<organism evidence="1 2">
    <name type="scientific">Lyophyllum shimeji</name>
    <name type="common">Hon-shimeji</name>
    <name type="synonym">Tricholoma shimeji</name>
    <dbReference type="NCBI Taxonomy" id="47721"/>
    <lineage>
        <taxon>Eukaryota</taxon>
        <taxon>Fungi</taxon>
        <taxon>Dikarya</taxon>
        <taxon>Basidiomycota</taxon>
        <taxon>Agaricomycotina</taxon>
        <taxon>Agaricomycetes</taxon>
        <taxon>Agaricomycetidae</taxon>
        <taxon>Agaricales</taxon>
        <taxon>Tricholomatineae</taxon>
        <taxon>Lyophyllaceae</taxon>
        <taxon>Lyophyllum</taxon>
    </lineage>
</organism>
<evidence type="ECO:0000313" key="1">
    <source>
        <dbReference type="EMBL" id="GLB39498.1"/>
    </source>
</evidence>
<reference evidence="1" key="1">
    <citation type="submission" date="2022-07" db="EMBL/GenBank/DDBJ databases">
        <title>The genome of Lyophyllum shimeji provides insight into the initial evolution of ectomycorrhizal fungal genome.</title>
        <authorList>
            <person name="Kobayashi Y."/>
            <person name="Shibata T."/>
            <person name="Hirakawa H."/>
            <person name="Shigenobu S."/>
            <person name="Nishiyama T."/>
            <person name="Yamada A."/>
            <person name="Hasebe M."/>
            <person name="Kawaguchi M."/>
        </authorList>
    </citation>
    <scope>NUCLEOTIDE SEQUENCE</scope>
    <source>
        <strain evidence="1">AT787</strain>
    </source>
</reference>
<name>A0A9P3PQ25_LYOSH</name>
<keyword evidence="2" id="KW-1185">Reference proteome</keyword>
<proteinExistence type="predicted"/>